<organism evidence="1">
    <name type="scientific">Salix viminalis</name>
    <name type="common">Common osier</name>
    <name type="synonym">Basket willow</name>
    <dbReference type="NCBI Taxonomy" id="40686"/>
    <lineage>
        <taxon>Eukaryota</taxon>
        <taxon>Viridiplantae</taxon>
        <taxon>Streptophyta</taxon>
        <taxon>Embryophyta</taxon>
        <taxon>Tracheophyta</taxon>
        <taxon>Spermatophyta</taxon>
        <taxon>Magnoliopsida</taxon>
        <taxon>eudicotyledons</taxon>
        <taxon>Gunneridae</taxon>
        <taxon>Pentapetalae</taxon>
        <taxon>rosids</taxon>
        <taxon>fabids</taxon>
        <taxon>Malpighiales</taxon>
        <taxon>Salicaceae</taxon>
        <taxon>Saliceae</taxon>
        <taxon>Salix</taxon>
    </lineage>
</organism>
<dbReference type="EMBL" id="CAADRP010000546">
    <property type="protein sequence ID" value="VFU29433.1"/>
    <property type="molecule type" value="Genomic_DNA"/>
</dbReference>
<dbReference type="AlphaFoldDB" id="A0A6N2KN22"/>
<proteinExistence type="predicted"/>
<sequence length="59" mass="6841">MDLNYFVGPYNIDLTILLVLMIRECLKINIEEKKIWKISLKCHGGFDKLLTLTIRDASS</sequence>
<reference evidence="1" key="1">
    <citation type="submission" date="2019-03" db="EMBL/GenBank/DDBJ databases">
        <authorList>
            <person name="Mank J."/>
            <person name="Almeida P."/>
        </authorList>
    </citation>
    <scope>NUCLEOTIDE SEQUENCE</scope>
    <source>
        <strain evidence="1">78183</strain>
    </source>
</reference>
<evidence type="ECO:0000313" key="1">
    <source>
        <dbReference type="EMBL" id="VFU29433.1"/>
    </source>
</evidence>
<accession>A0A6N2KN22</accession>
<gene>
    <name evidence="1" type="ORF">SVIM_LOCUS107531</name>
</gene>
<name>A0A6N2KN22_SALVM</name>
<protein>
    <submittedName>
        <fullName evidence="1">Uncharacterized protein</fullName>
    </submittedName>
</protein>